<feature type="region of interest" description="Disordered" evidence="1">
    <location>
        <begin position="148"/>
        <end position="199"/>
    </location>
</feature>
<organism evidence="2 3">
    <name type="scientific">Synechocystis salina LEGE 00031</name>
    <dbReference type="NCBI Taxonomy" id="1828736"/>
    <lineage>
        <taxon>Bacteria</taxon>
        <taxon>Bacillati</taxon>
        <taxon>Cyanobacteriota</taxon>
        <taxon>Cyanophyceae</taxon>
        <taxon>Synechococcales</taxon>
        <taxon>Merismopediaceae</taxon>
        <taxon>Synechocystis</taxon>
    </lineage>
</organism>
<reference evidence="2 3" key="1">
    <citation type="submission" date="2020-10" db="EMBL/GenBank/DDBJ databases">
        <authorList>
            <person name="Castelo-Branco R."/>
            <person name="Eusebio N."/>
            <person name="Adriana R."/>
            <person name="Vieira A."/>
            <person name="Brugerolle De Fraissinette N."/>
            <person name="Rezende De Castro R."/>
            <person name="Schneider M.P."/>
            <person name="Vasconcelos V."/>
            <person name="Leao P.N."/>
        </authorList>
    </citation>
    <scope>NUCLEOTIDE SEQUENCE [LARGE SCALE GENOMIC DNA]</scope>
    <source>
        <strain evidence="2 3">LEGE 00031</strain>
    </source>
</reference>
<evidence type="ECO:0000256" key="1">
    <source>
        <dbReference type="SAM" id="MobiDB-lite"/>
    </source>
</evidence>
<dbReference type="Proteomes" id="UP000658720">
    <property type="component" value="Unassembled WGS sequence"/>
</dbReference>
<evidence type="ECO:0000313" key="3">
    <source>
        <dbReference type="Proteomes" id="UP000658720"/>
    </source>
</evidence>
<evidence type="ECO:0000313" key="2">
    <source>
        <dbReference type="EMBL" id="MBE9254963.1"/>
    </source>
</evidence>
<accession>A0ABR9VX26</accession>
<dbReference type="RefSeq" id="WP_194020442.1">
    <property type="nucleotide sequence ID" value="NZ_JADEVV010000044.1"/>
</dbReference>
<sequence>MSPPQPSGRKRLGLVLQEAGLITPAQLEVAVNNQQHFDYLIGEVIVLHGWLTKDSIEFFVNQWFDLIYRSNPMPLGHYLQMADLLNQCQIDQILQEQKVLGLRFGATAVLLGLLKQETVDYFIAHLKGDMASQSAFSAHELAKGCADRVRPIKTTRAEPKRQKHRRSASGNPKGREEKKHRRVRTAKQKSATASSAEVSGSLPENFDIFINDEENFDLANVLEMDDGNVSL</sequence>
<proteinExistence type="predicted"/>
<dbReference type="InterPro" id="IPR037257">
    <property type="entry name" value="T2SS_E_N_sf"/>
</dbReference>
<gene>
    <name evidence="2" type="ORF">IQ217_14160</name>
</gene>
<name>A0ABR9VX26_9SYNC</name>
<dbReference type="EMBL" id="JADEVV010000044">
    <property type="protein sequence ID" value="MBE9254963.1"/>
    <property type="molecule type" value="Genomic_DNA"/>
</dbReference>
<dbReference type="SUPFAM" id="SSF160246">
    <property type="entry name" value="EspE N-terminal domain-like"/>
    <property type="match status" value="2"/>
</dbReference>
<feature type="compositionally biased region" description="Basic residues" evidence="1">
    <location>
        <begin position="178"/>
        <end position="187"/>
    </location>
</feature>
<keyword evidence="3" id="KW-1185">Reference proteome</keyword>
<feature type="compositionally biased region" description="Basic and acidic residues" evidence="1">
    <location>
        <begin position="148"/>
        <end position="160"/>
    </location>
</feature>
<protein>
    <submittedName>
        <fullName evidence="2">Uncharacterized protein</fullName>
    </submittedName>
</protein>
<comment type="caution">
    <text evidence="2">The sequence shown here is derived from an EMBL/GenBank/DDBJ whole genome shotgun (WGS) entry which is preliminary data.</text>
</comment>